<dbReference type="PANTHER" id="PTHR33988:SF2">
    <property type="entry name" value="ENDORIBONUCLEASE MAZF"/>
    <property type="match status" value="1"/>
</dbReference>
<accession>A0A845QH28</accession>
<evidence type="ECO:0000256" key="1">
    <source>
        <dbReference type="ARBA" id="ARBA00007521"/>
    </source>
</evidence>
<organism evidence="3 4">
    <name type="scientific">Anaerotruncus colihominis</name>
    <dbReference type="NCBI Taxonomy" id="169435"/>
    <lineage>
        <taxon>Bacteria</taxon>
        <taxon>Bacillati</taxon>
        <taxon>Bacillota</taxon>
        <taxon>Clostridia</taxon>
        <taxon>Eubacteriales</taxon>
        <taxon>Oscillospiraceae</taxon>
        <taxon>Anaerotruncus</taxon>
    </lineage>
</organism>
<dbReference type="InterPro" id="IPR003477">
    <property type="entry name" value="PemK-like"/>
</dbReference>
<dbReference type="GO" id="GO:0006402">
    <property type="term" value="P:mRNA catabolic process"/>
    <property type="evidence" value="ECO:0007669"/>
    <property type="project" value="TreeGrafter"/>
</dbReference>
<dbReference type="GO" id="GO:0004521">
    <property type="term" value="F:RNA endonuclease activity"/>
    <property type="evidence" value="ECO:0007669"/>
    <property type="project" value="TreeGrafter"/>
</dbReference>
<proteinExistence type="inferred from homology"/>
<dbReference type="GO" id="GO:0003677">
    <property type="term" value="F:DNA binding"/>
    <property type="evidence" value="ECO:0007669"/>
    <property type="project" value="InterPro"/>
</dbReference>
<name>A0A845QH28_9FIRM</name>
<sequence length="178" mass="20263">MIKRGDIFMAQLPCGLGCEQGGTRPVLIIQNNMGNRYSPLVIVAPITAKVKRDLPTHIRLKDTGGLLKTSMVLLEQPKSIDKTRLIRKLGHLSPEQLKEIDRALAVSLELEKITPMILTLCAKCRNQFNWNEQYRIWRVNPKDNHKDICTYCGVRLGFDYFVKKKNSRLLGQENSGSE</sequence>
<dbReference type="EMBL" id="QXWK01000010">
    <property type="protein sequence ID" value="NBH61199.1"/>
    <property type="molecule type" value="Genomic_DNA"/>
</dbReference>
<dbReference type="Proteomes" id="UP000446866">
    <property type="component" value="Unassembled WGS sequence"/>
</dbReference>
<evidence type="ECO:0000313" key="3">
    <source>
        <dbReference type="EMBL" id="NBH61199.1"/>
    </source>
</evidence>
<dbReference type="InterPro" id="IPR011067">
    <property type="entry name" value="Plasmid_toxin/cell-grow_inhib"/>
</dbReference>
<dbReference type="PANTHER" id="PTHR33988">
    <property type="entry name" value="ENDORIBONUCLEASE MAZF-RELATED"/>
    <property type="match status" value="1"/>
</dbReference>
<reference evidence="3 4" key="1">
    <citation type="submission" date="2018-08" db="EMBL/GenBank/DDBJ databases">
        <title>Murine metabolic-syndrome-specific gut microbial biobank.</title>
        <authorList>
            <person name="Liu C."/>
        </authorList>
    </citation>
    <scope>NUCLEOTIDE SEQUENCE [LARGE SCALE GENOMIC DNA]</scope>
    <source>
        <strain evidence="3 4">28</strain>
    </source>
</reference>
<dbReference type="Gene3D" id="2.30.30.110">
    <property type="match status" value="1"/>
</dbReference>
<comment type="similarity">
    <text evidence="1">Belongs to the PemK/MazF family.</text>
</comment>
<protein>
    <submittedName>
        <fullName evidence="3">Type II toxin-antitoxin system PemK/MazF family toxin</fullName>
    </submittedName>
</protein>
<dbReference type="SUPFAM" id="SSF50118">
    <property type="entry name" value="Cell growth inhibitor/plasmid maintenance toxic component"/>
    <property type="match status" value="1"/>
</dbReference>
<gene>
    <name evidence="3" type="ORF">D0435_05975</name>
</gene>
<keyword evidence="2" id="KW-1277">Toxin-antitoxin system</keyword>
<evidence type="ECO:0000256" key="2">
    <source>
        <dbReference type="ARBA" id="ARBA00022649"/>
    </source>
</evidence>
<evidence type="ECO:0000313" key="4">
    <source>
        <dbReference type="Proteomes" id="UP000446866"/>
    </source>
</evidence>
<keyword evidence="4" id="KW-1185">Reference proteome</keyword>
<dbReference type="Pfam" id="PF02452">
    <property type="entry name" value="PemK_toxin"/>
    <property type="match status" value="1"/>
</dbReference>
<dbReference type="AlphaFoldDB" id="A0A845QH28"/>
<comment type="caution">
    <text evidence="3">The sequence shown here is derived from an EMBL/GenBank/DDBJ whole genome shotgun (WGS) entry which is preliminary data.</text>
</comment>
<dbReference type="GO" id="GO:0016075">
    <property type="term" value="P:rRNA catabolic process"/>
    <property type="evidence" value="ECO:0007669"/>
    <property type="project" value="TreeGrafter"/>
</dbReference>
<dbReference type="RefSeq" id="WP_201759542.1">
    <property type="nucleotide sequence ID" value="NZ_QXWK01000010.1"/>
</dbReference>